<dbReference type="AlphaFoldDB" id="A0A7I0HSN2"/>
<evidence type="ECO:0000313" key="2">
    <source>
        <dbReference type="Proteomes" id="UP000297641"/>
    </source>
</evidence>
<sequence>MIQVGKICLAELPQVDGKKKKRPILVLSKLPSRDHWFVCGVSRKTYDVVVGFDEIISSEKEFFHETGLKSTSSIKLGFVSYLEETRIEGFLGELPSEVYDLLIKRFLDQLSKNLVR</sequence>
<organism evidence="1 2">
    <name type="scientific">Leptospira bouyouniensis</name>
    <dbReference type="NCBI Taxonomy" id="2484911"/>
    <lineage>
        <taxon>Bacteria</taxon>
        <taxon>Pseudomonadati</taxon>
        <taxon>Spirochaetota</taxon>
        <taxon>Spirochaetia</taxon>
        <taxon>Leptospirales</taxon>
        <taxon>Leptospiraceae</taxon>
        <taxon>Leptospira</taxon>
    </lineage>
</organism>
<proteinExistence type="predicted"/>
<reference evidence="1 2" key="1">
    <citation type="journal article" date="2019" name="PLoS Negl. Trop. Dis.">
        <title>Revisiting the worldwide diversity of Leptospira species in the environment.</title>
        <authorList>
            <person name="Vincent A.T."/>
            <person name="Schiettekatte O."/>
            <person name="Bourhy P."/>
            <person name="Veyrier F.J."/>
            <person name="Picardeau M."/>
        </authorList>
    </citation>
    <scope>NUCLEOTIDE SEQUENCE [LARGE SCALE GENOMIC DNA]</scope>
    <source>
        <strain evidence="1 2">201800273</strain>
    </source>
</reference>
<dbReference type="EMBL" id="RQFT01000008">
    <property type="protein sequence ID" value="TGL06704.1"/>
    <property type="molecule type" value="Genomic_DNA"/>
</dbReference>
<name>A0A7I0HSN2_9LEPT</name>
<dbReference type="Proteomes" id="UP000297641">
    <property type="component" value="Unassembled WGS sequence"/>
</dbReference>
<comment type="caution">
    <text evidence="1">The sequence shown here is derived from an EMBL/GenBank/DDBJ whole genome shotgun (WGS) entry which is preliminary data.</text>
</comment>
<dbReference type="Pfam" id="PF02452">
    <property type="entry name" value="PemK_toxin"/>
    <property type="match status" value="1"/>
</dbReference>
<dbReference type="SUPFAM" id="SSF50118">
    <property type="entry name" value="Cell growth inhibitor/plasmid maintenance toxic component"/>
    <property type="match status" value="1"/>
</dbReference>
<dbReference type="RefSeq" id="WP_135771078.1">
    <property type="nucleotide sequence ID" value="NZ_RQFT01000008.1"/>
</dbReference>
<dbReference type="InterPro" id="IPR011067">
    <property type="entry name" value="Plasmid_toxin/cell-grow_inhib"/>
</dbReference>
<dbReference type="GO" id="GO:0003677">
    <property type="term" value="F:DNA binding"/>
    <property type="evidence" value="ECO:0007669"/>
    <property type="project" value="InterPro"/>
</dbReference>
<gene>
    <name evidence="1" type="ORF">EHQ43_09920</name>
</gene>
<accession>A0A7I0HSN2</accession>
<evidence type="ECO:0000313" key="1">
    <source>
        <dbReference type="EMBL" id="TGL06704.1"/>
    </source>
</evidence>
<protein>
    <submittedName>
        <fullName evidence="1">Transcriptional regulator</fullName>
    </submittedName>
</protein>
<dbReference type="InterPro" id="IPR003477">
    <property type="entry name" value="PemK-like"/>
</dbReference>
<dbReference type="Gene3D" id="2.30.30.110">
    <property type="match status" value="1"/>
</dbReference>